<dbReference type="AlphaFoldDB" id="A0A2P2QT49"/>
<reference evidence="1" key="1">
    <citation type="submission" date="2018-02" db="EMBL/GenBank/DDBJ databases">
        <title>Rhizophora mucronata_Transcriptome.</title>
        <authorList>
            <person name="Meera S.P."/>
            <person name="Sreeshan A."/>
            <person name="Augustine A."/>
        </authorList>
    </citation>
    <scope>NUCLEOTIDE SEQUENCE</scope>
    <source>
        <tissue evidence="1">Leaf</tissue>
    </source>
</reference>
<name>A0A2P2QT49_RHIMU</name>
<organism evidence="1">
    <name type="scientific">Rhizophora mucronata</name>
    <name type="common">Asiatic mangrove</name>
    <dbReference type="NCBI Taxonomy" id="61149"/>
    <lineage>
        <taxon>Eukaryota</taxon>
        <taxon>Viridiplantae</taxon>
        <taxon>Streptophyta</taxon>
        <taxon>Embryophyta</taxon>
        <taxon>Tracheophyta</taxon>
        <taxon>Spermatophyta</taxon>
        <taxon>Magnoliopsida</taxon>
        <taxon>eudicotyledons</taxon>
        <taxon>Gunneridae</taxon>
        <taxon>Pentapetalae</taxon>
        <taxon>rosids</taxon>
        <taxon>fabids</taxon>
        <taxon>Malpighiales</taxon>
        <taxon>Rhizophoraceae</taxon>
        <taxon>Rhizophora</taxon>
    </lineage>
</organism>
<protein>
    <submittedName>
        <fullName evidence="1">Uncharacterized protein</fullName>
    </submittedName>
</protein>
<sequence length="38" mass="4506">MVPVPELFCVFLKNRKSRKNNVSYKNNPIFYDKSIRGC</sequence>
<evidence type="ECO:0000313" key="1">
    <source>
        <dbReference type="EMBL" id="MBX70179.1"/>
    </source>
</evidence>
<dbReference type="EMBL" id="GGEC01089695">
    <property type="protein sequence ID" value="MBX70179.1"/>
    <property type="molecule type" value="Transcribed_RNA"/>
</dbReference>
<proteinExistence type="predicted"/>
<accession>A0A2P2QT49</accession>